<evidence type="ECO:0000313" key="11">
    <source>
        <dbReference type="Proteomes" id="UP000235162"/>
    </source>
</evidence>
<comment type="subcellular location">
    <subcellularLocation>
        <location evidence="1">Membrane</location>
        <topology evidence="1">Single-pass membrane protein</topology>
    </subcellularLocation>
</comment>
<dbReference type="Pfam" id="PF06347">
    <property type="entry name" value="SH3_4"/>
    <property type="match status" value="1"/>
</dbReference>
<organism evidence="10 11">
    <name type="scientific">Halioglobus japonicus</name>
    <dbReference type="NCBI Taxonomy" id="930805"/>
    <lineage>
        <taxon>Bacteria</taxon>
        <taxon>Pseudomonadati</taxon>
        <taxon>Pseudomonadota</taxon>
        <taxon>Gammaproteobacteria</taxon>
        <taxon>Cellvibrionales</taxon>
        <taxon>Halieaceae</taxon>
        <taxon>Halioglobus</taxon>
    </lineage>
</organism>
<sequence>MLRSLPILLFSLFLTMGTQAQETRYVSDQVFIVLHKGPGAEYRWAAKLTPGTRLNAGSTQGDWTEVTTARGTPGWVRTEFLTAERPAQVQLTAAVARADQLSEQNATLNSDLGSLQAEKNDLLNRIASTEADLAAVSGELSELKTISGNAVQLDVDNRRLVEESEKLRADVDTLEAENLRLNDKLKSEAFMNGALAVLLGVIITLVVPRLWPKRRKPSSWGSSW</sequence>
<dbReference type="PROSITE" id="PS51781">
    <property type="entry name" value="SH3B"/>
    <property type="match status" value="1"/>
</dbReference>
<evidence type="ECO:0000313" key="10">
    <source>
        <dbReference type="EMBL" id="PLW87486.1"/>
    </source>
</evidence>
<keyword evidence="4 7" id="KW-1133">Transmembrane helix</keyword>
<keyword evidence="6" id="KW-0175">Coiled coil</keyword>
<dbReference type="SMART" id="SM00287">
    <property type="entry name" value="SH3b"/>
    <property type="match status" value="1"/>
</dbReference>
<evidence type="ECO:0000256" key="1">
    <source>
        <dbReference type="ARBA" id="ARBA00004167"/>
    </source>
</evidence>
<gene>
    <name evidence="10" type="ORF">C0029_02540</name>
</gene>
<evidence type="ECO:0000256" key="5">
    <source>
        <dbReference type="ARBA" id="ARBA00023136"/>
    </source>
</evidence>
<dbReference type="EMBL" id="PKUR01000001">
    <property type="protein sequence ID" value="PLW87486.1"/>
    <property type="molecule type" value="Genomic_DNA"/>
</dbReference>
<dbReference type="KEGG" id="hja:BST95_15655"/>
<dbReference type="Proteomes" id="UP000235162">
    <property type="component" value="Unassembled WGS sequence"/>
</dbReference>
<feature type="signal peptide" evidence="8">
    <location>
        <begin position="1"/>
        <end position="20"/>
    </location>
</feature>
<evidence type="ECO:0000256" key="3">
    <source>
        <dbReference type="ARBA" id="ARBA00022729"/>
    </source>
</evidence>
<evidence type="ECO:0000256" key="7">
    <source>
        <dbReference type="SAM" id="Phobius"/>
    </source>
</evidence>
<protein>
    <submittedName>
        <fullName evidence="10">TIGR04211 family SH3 domain-containing protein</fullName>
    </submittedName>
</protein>
<feature type="domain" description="SH3b" evidence="9">
    <location>
        <begin position="21"/>
        <end position="85"/>
    </location>
</feature>
<evidence type="ECO:0000256" key="6">
    <source>
        <dbReference type="SAM" id="Coils"/>
    </source>
</evidence>
<accession>A0AAP8MGP3</accession>
<feature type="coiled-coil region" evidence="6">
    <location>
        <begin position="98"/>
        <end position="132"/>
    </location>
</feature>
<keyword evidence="5 7" id="KW-0472">Membrane</keyword>
<name>A0AAP8MGP3_9GAMM</name>
<keyword evidence="11" id="KW-1185">Reference proteome</keyword>
<keyword evidence="2 7" id="KW-0812">Transmembrane</keyword>
<dbReference type="InterPro" id="IPR016476">
    <property type="entry name" value="SH3_dom_pro"/>
</dbReference>
<evidence type="ECO:0000256" key="8">
    <source>
        <dbReference type="SAM" id="SignalP"/>
    </source>
</evidence>
<feature type="transmembrane region" description="Helical" evidence="7">
    <location>
        <begin position="189"/>
        <end position="211"/>
    </location>
</feature>
<dbReference type="GO" id="GO:0016020">
    <property type="term" value="C:membrane"/>
    <property type="evidence" value="ECO:0007669"/>
    <property type="project" value="UniProtKB-SubCell"/>
</dbReference>
<dbReference type="InterPro" id="IPR003646">
    <property type="entry name" value="SH3-like_bac-type"/>
</dbReference>
<evidence type="ECO:0000256" key="4">
    <source>
        <dbReference type="ARBA" id="ARBA00022989"/>
    </source>
</evidence>
<dbReference type="Gene3D" id="2.30.30.40">
    <property type="entry name" value="SH3 Domains"/>
    <property type="match status" value="1"/>
</dbReference>
<comment type="caution">
    <text evidence="10">The sequence shown here is derived from an EMBL/GenBank/DDBJ whole genome shotgun (WGS) entry which is preliminary data.</text>
</comment>
<proteinExistence type="predicted"/>
<evidence type="ECO:0000256" key="2">
    <source>
        <dbReference type="ARBA" id="ARBA00022692"/>
    </source>
</evidence>
<feature type="coiled-coil region" evidence="6">
    <location>
        <begin position="157"/>
        <end position="184"/>
    </location>
</feature>
<evidence type="ECO:0000259" key="9">
    <source>
        <dbReference type="PROSITE" id="PS51781"/>
    </source>
</evidence>
<reference evidence="10 11" key="1">
    <citation type="submission" date="2018-01" db="EMBL/GenBank/DDBJ databases">
        <title>The draft genome sequence of Halioglobus japonicus S1-36.</title>
        <authorList>
            <person name="Du Z.-J."/>
            <person name="Shi M.-J."/>
        </authorList>
    </citation>
    <scope>NUCLEOTIDE SEQUENCE [LARGE SCALE GENOMIC DNA]</scope>
    <source>
        <strain evidence="10 11">S1-36</strain>
    </source>
</reference>
<feature type="chain" id="PRO_5043043084" evidence="8">
    <location>
        <begin position="21"/>
        <end position="224"/>
    </location>
</feature>
<dbReference type="RefSeq" id="WP_084200456.1">
    <property type="nucleotide sequence ID" value="NZ_BMYL01000001.1"/>
</dbReference>
<dbReference type="AlphaFoldDB" id="A0AAP8MGP3"/>
<dbReference type="NCBIfam" id="TIGR04211">
    <property type="entry name" value="SH3_and_anchor"/>
    <property type="match status" value="1"/>
</dbReference>
<keyword evidence="3 8" id="KW-0732">Signal</keyword>
<dbReference type="InterPro" id="IPR010466">
    <property type="entry name" value="DUF1058"/>
</dbReference>